<dbReference type="EMBL" id="UZAH01034554">
    <property type="protein sequence ID" value="VDP35799.1"/>
    <property type="molecule type" value="Genomic_DNA"/>
</dbReference>
<evidence type="ECO:0000313" key="2">
    <source>
        <dbReference type="EMBL" id="VDP35799.1"/>
    </source>
</evidence>
<accession>A0A183GJW9</accession>
<sequence length="526" mass="59476">MEPHEDGITVPDMTAPGGDTHTQHDVGVGEQLDPRVQRIQADDALHGPQWPRSTIRTTQSRMEWHNIKPTNHFHSAFIPTWLDVQPKDPHVVRSPITATDADEVTIDVAVEAAAGEDKDSQRIEQTNPQEQLEREQDQVRYRILLDAIRGQFQDTGTVEELTASQFRTVYDYVVSNNILRDLVKYLKVPHRETTLVRTEDHEAAAQIIHSLRLTLNAATEATHSFHNLAVLLGRGSPLRYSYTVLMGWIHELTYQITSINVQRDQLTELVLPRLLTPSSQQDYFRNTFQLFNITEDLFGESLQYASAVTAHATRMIRVLEAYQMLQVLHHRVTPHDEEDAEYTHLMQANMPETLDPSSYIETLRWWRENYSGALMIHNTRGYLRRHEVDRMLHEQQGQQSTMTAHTTQPPQPIRPHASGATGPAVYHDRTHYATPTANTSDYDPGPSSYGASNIRFRVPYSIRLGRIGNVCSAASSHPAVRTTPADAHDSDRWTLGSTTRTSRTATCKAHVAGSAESRSLPCKEIP</sequence>
<proteinExistence type="predicted"/>
<reference evidence="4" key="2">
    <citation type="submission" date="2019-09" db="UniProtKB">
        <authorList>
            <consortium name="WormBaseParasite"/>
        </authorList>
    </citation>
    <scope>IDENTIFICATION</scope>
</reference>
<feature type="region of interest" description="Disordered" evidence="1">
    <location>
        <begin position="115"/>
        <end position="134"/>
    </location>
</feature>
<accession>A0A3P8GM94</accession>
<protein>
    <submittedName>
        <fullName evidence="4">Ubiquitinyl hydrolase 1</fullName>
    </submittedName>
</protein>
<reference evidence="2 3" key="1">
    <citation type="submission" date="2018-11" db="EMBL/GenBank/DDBJ databases">
        <authorList>
            <consortium name="Pathogen Informatics"/>
        </authorList>
    </citation>
    <scope>NUCLEOTIDE SEQUENCE [LARGE SCALE GENOMIC DNA]</scope>
</reference>
<dbReference type="WBParaSite" id="HPBE_0002298101-mRNA-1">
    <property type="protein sequence ID" value="HPBE_0002298101-mRNA-1"/>
    <property type="gene ID" value="HPBE_0002298101"/>
</dbReference>
<organism evidence="3 4">
    <name type="scientific">Heligmosomoides polygyrus</name>
    <name type="common">Parasitic roundworm</name>
    <dbReference type="NCBI Taxonomy" id="6339"/>
    <lineage>
        <taxon>Eukaryota</taxon>
        <taxon>Metazoa</taxon>
        <taxon>Ecdysozoa</taxon>
        <taxon>Nematoda</taxon>
        <taxon>Chromadorea</taxon>
        <taxon>Rhabditida</taxon>
        <taxon>Rhabditina</taxon>
        <taxon>Rhabditomorpha</taxon>
        <taxon>Strongyloidea</taxon>
        <taxon>Heligmosomidae</taxon>
        <taxon>Heligmosomoides</taxon>
    </lineage>
</organism>
<gene>
    <name evidence="2" type="ORF">HPBE_LOCUS22980</name>
</gene>
<dbReference type="Proteomes" id="UP000050761">
    <property type="component" value="Unassembled WGS sequence"/>
</dbReference>
<dbReference type="AlphaFoldDB" id="A0A183GJW9"/>
<evidence type="ECO:0000256" key="1">
    <source>
        <dbReference type="SAM" id="MobiDB-lite"/>
    </source>
</evidence>
<keyword evidence="3" id="KW-1185">Reference proteome</keyword>
<dbReference type="OrthoDB" id="5910114at2759"/>
<evidence type="ECO:0000313" key="4">
    <source>
        <dbReference type="WBParaSite" id="HPBE_0002298101-mRNA-1"/>
    </source>
</evidence>
<name>A0A183GJW9_HELPZ</name>
<feature type="region of interest" description="Disordered" evidence="1">
    <location>
        <begin position="1"/>
        <end position="26"/>
    </location>
</feature>
<evidence type="ECO:0000313" key="3">
    <source>
        <dbReference type="Proteomes" id="UP000050761"/>
    </source>
</evidence>